<keyword evidence="3" id="KW-1185">Reference proteome</keyword>
<accession>A0A9N9FKA2</accession>
<protein>
    <submittedName>
        <fullName evidence="2">9509_t:CDS:1</fullName>
    </submittedName>
</protein>
<feature type="region of interest" description="Disordered" evidence="1">
    <location>
        <begin position="58"/>
        <end position="77"/>
    </location>
</feature>
<dbReference type="Proteomes" id="UP000789342">
    <property type="component" value="Unassembled WGS sequence"/>
</dbReference>
<name>A0A9N9FKA2_9GLOM</name>
<evidence type="ECO:0000313" key="3">
    <source>
        <dbReference type="Proteomes" id="UP000789342"/>
    </source>
</evidence>
<sequence length="77" mass="8811">RNTSDLEDPLTSETNLLTNEQIENILIWSDFKTFTDETIATTIKMRNHFNNKIPIEQISTETTTSTSHNTQQVSTIP</sequence>
<feature type="non-terminal residue" evidence="2">
    <location>
        <position position="1"/>
    </location>
</feature>
<gene>
    <name evidence="2" type="ORF">AMORRO_LOCUS5035</name>
</gene>
<organism evidence="2 3">
    <name type="scientific">Acaulospora morrowiae</name>
    <dbReference type="NCBI Taxonomy" id="94023"/>
    <lineage>
        <taxon>Eukaryota</taxon>
        <taxon>Fungi</taxon>
        <taxon>Fungi incertae sedis</taxon>
        <taxon>Mucoromycota</taxon>
        <taxon>Glomeromycotina</taxon>
        <taxon>Glomeromycetes</taxon>
        <taxon>Diversisporales</taxon>
        <taxon>Acaulosporaceae</taxon>
        <taxon>Acaulospora</taxon>
    </lineage>
</organism>
<evidence type="ECO:0000313" key="2">
    <source>
        <dbReference type="EMBL" id="CAG8538983.1"/>
    </source>
</evidence>
<evidence type="ECO:0000256" key="1">
    <source>
        <dbReference type="SAM" id="MobiDB-lite"/>
    </source>
</evidence>
<dbReference type="AlphaFoldDB" id="A0A9N9FKA2"/>
<dbReference type="EMBL" id="CAJVPV010002914">
    <property type="protein sequence ID" value="CAG8538983.1"/>
    <property type="molecule type" value="Genomic_DNA"/>
</dbReference>
<comment type="caution">
    <text evidence="2">The sequence shown here is derived from an EMBL/GenBank/DDBJ whole genome shotgun (WGS) entry which is preliminary data.</text>
</comment>
<reference evidence="2" key="1">
    <citation type="submission" date="2021-06" db="EMBL/GenBank/DDBJ databases">
        <authorList>
            <person name="Kallberg Y."/>
            <person name="Tangrot J."/>
            <person name="Rosling A."/>
        </authorList>
    </citation>
    <scope>NUCLEOTIDE SEQUENCE</scope>
    <source>
        <strain evidence="2">CL551</strain>
    </source>
</reference>
<proteinExistence type="predicted"/>